<dbReference type="InterPro" id="IPR036188">
    <property type="entry name" value="FAD/NAD-bd_sf"/>
</dbReference>
<evidence type="ECO:0000313" key="7">
    <source>
        <dbReference type="Proteomes" id="UP001203852"/>
    </source>
</evidence>
<dbReference type="Pfam" id="PF00743">
    <property type="entry name" value="FMO-like"/>
    <property type="match status" value="1"/>
</dbReference>
<dbReference type="EMBL" id="MU404352">
    <property type="protein sequence ID" value="KAI1615570.1"/>
    <property type="molecule type" value="Genomic_DNA"/>
</dbReference>
<gene>
    <name evidence="6" type="ORF">EDD36DRAFT_451412</name>
</gene>
<dbReference type="Gene3D" id="3.50.50.60">
    <property type="entry name" value="FAD/NAD(P)-binding domain"/>
    <property type="match status" value="2"/>
</dbReference>
<dbReference type="SUPFAM" id="SSF51905">
    <property type="entry name" value="FAD/NAD(P)-binding domain"/>
    <property type="match status" value="3"/>
</dbReference>
<protein>
    <submittedName>
        <fullName evidence="6">Cyclohexanone monooxygenase</fullName>
    </submittedName>
</protein>
<evidence type="ECO:0000256" key="3">
    <source>
        <dbReference type="ARBA" id="ARBA00022630"/>
    </source>
</evidence>
<reference evidence="6" key="1">
    <citation type="journal article" date="2022" name="bioRxiv">
        <title>Deciphering the potential niche of two novel black yeast fungi from a biological soil crust based on their genomes, phenotypes, and melanin regulation.</title>
        <authorList>
            <consortium name="DOE Joint Genome Institute"/>
            <person name="Carr E.C."/>
            <person name="Barton Q."/>
            <person name="Grambo S."/>
            <person name="Sullivan M."/>
            <person name="Renfro C.M."/>
            <person name="Kuo A."/>
            <person name="Pangilinan J."/>
            <person name="Lipzen A."/>
            <person name="Keymanesh K."/>
            <person name="Savage E."/>
            <person name="Barry K."/>
            <person name="Grigoriev I.V."/>
            <person name="Riekhof W.R."/>
            <person name="Harris S.S."/>
        </authorList>
    </citation>
    <scope>NUCLEOTIDE SEQUENCE</scope>
    <source>
        <strain evidence="6">JF 03-4F</strain>
    </source>
</reference>
<sequence length="598" mass="68141">MVSAERLKEICIPMLDQVAYKPRKLRVGTIGAGYSGLVLAHKIQHEHPELQDFIEHVIFEANDDIGGTWKVNSYPGVQCDVPAHIYAFPFDPNPEWSKFYADGPEILEYMQKTVKKWNLDRDIQFSTKVVALNWLEDQGKWKIRIRKHGQEERDELVDVLVSAQGFLSQWKWPDIAGLHDFKGHIVHSAAWDHSYDYSHKRIGIIGNGSSAIQILPQMAKLPGTQIVSFQRGTTWITQSLGELLAGSQGEPEPQDQEIVNGDVGSVDMADVSESDEEIGSNFNPRYTRNDKRRFREPEKHKQYRKMLQHGMNKGFRVFRKGSVQNSKSTEVTIARMRAALNNNEQLCQQLIPDWTFGCRRLTPGEGYLESFLLSSVRLEKSPIEKITPTGIQTASQHHNLDVIICATGFDVSHVPHYPVTGRNGMTLSQKWKDEPESYLSVACPDFPNYFIFTGPNATVGHGSLLTSMTWTAEYIVKWLRKIAGEDIHSVAPKQAVTDEFVRYGDEIHKTLTWTGGCKSWYKNHRVDGRVTATWPGSALLFREIISREIRGEDFEIRYRSKNRWRGIMGNGITRLEEMAEESERNGGEAVDLAFYIDR</sequence>
<evidence type="ECO:0000256" key="1">
    <source>
        <dbReference type="ARBA" id="ARBA00001974"/>
    </source>
</evidence>
<comment type="similarity">
    <text evidence="2">Belongs to the FAD-binding monooxygenase family.</text>
</comment>
<keyword evidence="4" id="KW-0274">FAD</keyword>
<evidence type="ECO:0000256" key="5">
    <source>
        <dbReference type="ARBA" id="ARBA00023002"/>
    </source>
</evidence>
<dbReference type="InterPro" id="IPR051209">
    <property type="entry name" value="FAD-bind_Monooxygenase_sf"/>
</dbReference>
<dbReference type="AlphaFoldDB" id="A0AAN6DZR6"/>
<keyword evidence="6" id="KW-0503">Monooxygenase</keyword>
<dbReference type="InterPro" id="IPR020946">
    <property type="entry name" value="Flavin_mOase-like"/>
</dbReference>
<dbReference type="GO" id="GO:0050660">
    <property type="term" value="F:flavin adenine dinucleotide binding"/>
    <property type="evidence" value="ECO:0007669"/>
    <property type="project" value="InterPro"/>
</dbReference>
<evidence type="ECO:0000256" key="2">
    <source>
        <dbReference type="ARBA" id="ARBA00010139"/>
    </source>
</evidence>
<dbReference type="GO" id="GO:0004499">
    <property type="term" value="F:N,N-dimethylaniline monooxygenase activity"/>
    <property type="evidence" value="ECO:0007669"/>
    <property type="project" value="InterPro"/>
</dbReference>
<evidence type="ECO:0000256" key="4">
    <source>
        <dbReference type="ARBA" id="ARBA00022827"/>
    </source>
</evidence>
<evidence type="ECO:0000313" key="6">
    <source>
        <dbReference type="EMBL" id="KAI1615570.1"/>
    </source>
</evidence>
<keyword evidence="5" id="KW-0560">Oxidoreductase</keyword>
<accession>A0AAN6DZR6</accession>
<keyword evidence="3" id="KW-0285">Flavoprotein</keyword>
<dbReference type="GO" id="GO:0050661">
    <property type="term" value="F:NADP binding"/>
    <property type="evidence" value="ECO:0007669"/>
    <property type="project" value="InterPro"/>
</dbReference>
<dbReference type="PANTHER" id="PTHR42877:SF2">
    <property type="entry name" value="FAD_NAD(P)-BINDING DOMAIN-CONTAINING PROTEIN"/>
    <property type="match status" value="1"/>
</dbReference>
<dbReference type="PANTHER" id="PTHR42877">
    <property type="entry name" value="L-ORNITHINE N(5)-MONOOXYGENASE-RELATED"/>
    <property type="match status" value="1"/>
</dbReference>
<dbReference type="Proteomes" id="UP001203852">
    <property type="component" value="Unassembled WGS sequence"/>
</dbReference>
<organism evidence="6 7">
    <name type="scientific">Exophiala viscosa</name>
    <dbReference type="NCBI Taxonomy" id="2486360"/>
    <lineage>
        <taxon>Eukaryota</taxon>
        <taxon>Fungi</taxon>
        <taxon>Dikarya</taxon>
        <taxon>Ascomycota</taxon>
        <taxon>Pezizomycotina</taxon>
        <taxon>Eurotiomycetes</taxon>
        <taxon>Chaetothyriomycetidae</taxon>
        <taxon>Chaetothyriales</taxon>
        <taxon>Herpotrichiellaceae</taxon>
        <taxon>Exophiala</taxon>
    </lineage>
</organism>
<name>A0AAN6DZR6_9EURO</name>
<comment type="cofactor">
    <cofactor evidence="1">
        <name>FAD</name>
        <dbReference type="ChEBI" id="CHEBI:57692"/>
    </cofactor>
</comment>
<proteinExistence type="inferred from homology"/>
<comment type="caution">
    <text evidence="6">The sequence shown here is derived from an EMBL/GenBank/DDBJ whole genome shotgun (WGS) entry which is preliminary data.</text>
</comment>
<keyword evidence="7" id="KW-1185">Reference proteome</keyword>